<evidence type="ECO:0000256" key="4">
    <source>
        <dbReference type="ARBA" id="ARBA00023163"/>
    </source>
</evidence>
<dbReference type="Pfam" id="PF10513">
    <property type="entry name" value="EPL1"/>
    <property type="match status" value="1"/>
</dbReference>
<feature type="compositionally biased region" description="Low complexity" evidence="8">
    <location>
        <begin position="176"/>
        <end position="188"/>
    </location>
</feature>
<feature type="compositionally biased region" description="Low complexity" evidence="8">
    <location>
        <begin position="963"/>
        <end position="982"/>
    </location>
</feature>
<keyword evidence="3 7" id="KW-0805">Transcription regulation</keyword>
<evidence type="ECO:0000256" key="6">
    <source>
        <dbReference type="ARBA" id="ARBA00025513"/>
    </source>
</evidence>
<gene>
    <name evidence="10" type="ORF">NLI96_g12716</name>
</gene>
<evidence type="ECO:0000256" key="2">
    <source>
        <dbReference type="ARBA" id="ARBA00008035"/>
    </source>
</evidence>
<dbReference type="EMBL" id="JANAWD010001188">
    <property type="protein sequence ID" value="KAJ3473978.1"/>
    <property type="molecule type" value="Genomic_DNA"/>
</dbReference>
<evidence type="ECO:0000313" key="11">
    <source>
        <dbReference type="Proteomes" id="UP001212997"/>
    </source>
</evidence>
<feature type="region of interest" description="Disordered" evidence="8">
    <location>
        <begin position="945"/>
        <end position="1017"/>
    </location>
</feature>
<feature type="compositionally biased region" description="Basic and acidic residues" evidence="8">
    <location>
        <begin position="400"/>
        <end position="409"/>
    </location>
</feature>
<feature type="compositionally biased region" description="Acidic residues" evidence="8">
    <location>
        <begin position="541"/>
        <end position="550"/>
    </location>
</feature>
<dbReference type="GO" id="GO:0006357">
    <property type="term" value="P:regulation of transcription by RNA polymerase II"/>
    <property type="evidence" value="ECO:0007669"/>
    <property type="project" value="InterPro"/>
</dbReference>
<dbReference type="GO" id="GO:0035267">
    <property type="term" value="C:NuA4 histone acetyltransferase complex"/>
    <property type="evidence" value="ECO:0007669"/>
    <property type="project" value="InterPro"/>
</dbReference>
<evidence type="ECO:0000256" key="8">
    <source>
        <dbReference type="SAM" id="MobiDB-lite"/>
    </source>
</evidence>
<evidence type="ECO:0000256" key="5">
    <source>
        <dbReference type="ARBA" id="ARBA00023242"/>
    </source>
</evidence>
<feature type="region of interest" description="Disordered" evidence="8">
    <location>
        <begin position="486"/>
        <end position="508"/>
    </location>
</feature>
<proteinExistence type="inferred from homology"/>
<dbReference type="InterPro" id="IPR019542">
    <property type="entry name" value="Enhancer_polycomb-like_N"/>
</dbReference>
<sequence length="1017" mass="111228">MPRNHNAGPSTLRNRNRVTNKTRLKVIKEAIDADPIVLDEDEEKARVVSTAGVDAEDANVSCLTVFFDAAGDDVEGPGVALSDWLEPSSRATPKNNTPAAYIPTPDSTGVVDNYTDYYPSGKWKDTVTYLKSSDTVEEATSFALANGFIYFMDERDKEWLDKNNEEARGEGTSAQGSVSGTSTRSGRSAKAKGKDPEVSQPVAMSEDEFELVMAIFEKVTHEKTEFLHHGLEQGSPFPPFSDYQDAFAMQPQDNMFALYAAPSWLPPSPQLLRLAKALYPHWRERRMERGGHPIIPVVNLDETDTLNESYICFRRREIKAVRKTRAQQATYSDKMVRLQAELTTASELVRGVLTREAYKKDVAVKGQDVWEKRFGLMDLKRKFPALGSKEDDELFYDKERVSKKPKADPATRIPLKFRPNGEFSPLPQEPVMKPKDRQQMIQKQVEADLAQRKNQDHLWEDSIDNSYQSTPTTYSSRLFKAIAASRTSPSAESASSVSSSSTSGATGRYRAARLRWGRGGRMHLDRHLFAPRRSRTLDSDSGSEEASDLENNERRRRLEERWKFDDDDSPSSGPPGSDEQTRKLVDNFKSSYLPHYMTLFSDQDHQSMSTDATLTYPGADGRMQTFAPFRMGNQFRRELPNGQRLGQPPMASPNALSLRPPNGTPVPASARSQTPVPVSTPVKGTPPPSIAQMRMSANGVARISSPNTVTTTPSVPSQSPVQAVPSPSIQVNGNPEPNGVPAVAVAEPEKMVVNGLPNGVPKVAPESHPVQPEAQVPIAVSTSPARLKANQLQPTPMPTLPNGYHLSAVNGYATAMPNGSPYIHPGVRANALQGQQLQTLKAAFNLPVVQEVPMQPNGNHLPMRPAQQYISHVTNGAAYNAQLMAARQMQHWQAQVVRQNAANMIDANGMDASLVSSLPAAATPTRVPSSNGTRGVSVSRAHPSPALAHAMSPPQGRASPVNPHLSRLTPHSPSPHLLSPSLAASQVQQSPTRQPQAPMPSPSLQSRQVIGSSGAGY</sequence>
<comment type="subcellular location">
    <subcellularLocation>
        <location evidence="1 7">Nucleus</location>
    </subcellularLocation>
</comment>
<evidence type="ECO:0000313" key="10">
    <source>
        <dbReference type="EMBL" id="KAJ3473978.1"/>
    </source>
</evidence>
<feature type="region of interest" description="Disordered" evidence="8">
    <location>
        <begin position="921"/>
        <end position="940"/>
    </location>
</feature>
<keyword evidence="4 7" id="KW-0804">Transcription</keyword>
<keyword evidence="5 7" id="KW-0539">Nucleus</keyword>
<feature type="region of interest" description="Disordered" evidence="8">
    <location>
        <begin position="704"/>
        <end position="736"/>
    </location>
</feature>
<protein>
    <recommendedName>
        <fullName evidence="7">Enhancer of polycomb-like protein</fullName>
    </recommendedName>
</protein>
<dbReference type="AlphaFoldDB" id="A0AAD5UPE1"/>
<feature type="region of interest" description="Disordered" evidence="8">
    <location>
        <begin position="400"/>
        <end position="442"/>
    </location>
</feature>
<keyword evidence="11" id="KW-1185">Reference proteome</keyword>
<dbReference type="PANTHER" id="PTHR14898">
    <property type="entry name" value="ENHANCER OF POLYCOMB"/>
    <property type="match status" value="1"/>
</dbReference>
<dbReference type="GO" id="GO:0005634">
    <property type="term" value="C:nucleus"/>
    <property type="evidence" value="ECO:0007669"/>
    <property type="project" value="UniProtKB-SubCell"/>
</dbReference>
<comment type="function">
    <text evidence="6">Component of the NuA4 histone acetyltransferase complex which is involved in transcriptional activation of selected genes principally by acetylation of nucleosomal histone H4 and H2A. The NuA4 complex is also involved in DNA repair. Involved in gene silencing by neighboring heterochromatin, blockage of the silencing spreading along the chromosome, and required for cell cycle progression through G2/M.</text>
</comment>
<evidence type="ECO:0000256" key="3">
    <source>
        <dbReference type="ARBA" id="ARBA00023015"/>
    </source>
</evidence>
<evidence type="ECO:0000256" key="7">
    <source>
        <dbReference type="RuleBase" id="RU361124"/>
    </source>
</evidence>
<evidence type="ECO:0000256" key="1">
    <source>
        <dbReference type="ARBA" id="ARBA00004123"/>
    </source>
</evidence>
<dbReference type="Proteomes" id="UP001212997">
    <property type="component" value="Unassembled WGS sequence"/>
</dbReference>
<feature type="compositionally biased region" description="Low complexity" evidence="8">
    <location>
        <begin position="704"/>
        <end position="728"/>
    </location>
</feature>
<reference evidence="10" key="1">
    <citation type="submission" date="2022-07" db="EMBL/GenBank/DDBJ databases">
        <title>Genome Sequence of Physisporinus lineatus.</title>
        <authorList>
            <person name="Buettner E."/>
        </authorList>
    </citation>
    <scope>NUCLEOTIDE SEQUENCE</scope>
    <source>
        <strain evidence="10">VT162</strain>
    </source>
</reference>
<comment type="caution">
    <text evidence="10">The sequence shown here is derived from an EMBL/GenBank/DDBJ whole genome shotgun (WGS) entry which is preliminary data.</text>
</comment>
<feature type="compositionally biased region" description="Basic and acidic residues" evidence="8">
    <location>
        <begin position="551"/>
        <end position="564"/>
    </location>
</feature>
<name>A0AAD5UPE1_9APHY</name>
<feature type="region of interest" description="Disordered" evidence="8">
    <location>
        <begin position="165"/>
        <end position="202"/>
    </location>
</feature>
<feature type="region of interest" description="Disordered" evidence="8">
    <location>
        <begin position="533"/>
        <end position="582"/>
    </location>
</feature>
<accession>A0AAD5UPE1</accession>
<dbReference type="InterPro" id="IPR024943">
    <property type="entry name" value="Enhancer_polycomb"/>
</dbReference>
<organism evidence="10 11">
    <name type="scientific">Meripilus lineatus</name>
    <dbReference type="NCBI Taxonomy" id="2056292"/>
    <lineage>
        <taxon>Eukaryota</taxon>
        <taxon>Fungi</taxon>
        <taxon>Dikarya</taxon>
        <taxon>Basidiomycota</taxon>
        <taxon>Agaricomycotina</taxon>
        <taxon>Agaricomycetes</taxon>
        <taxon>Polyporales</taxon>
        <taxon>Meripilaceae</taxon>
        <taxon>Meripilus</taxon>
    </lineage>
</organism>
<feature type="compositionally biased region" description="Polar residues" evidence="8">
    <location>
        <begin position="983"/>
        <end position="995"/>
    </location>
</feature>
<comment type="similarity">
    <text evidence="2 7">Belongs to the enhancer of polycomb family.</text>
</comment>
<feature type="compositionally biased region" description="Polar residues" evidence="8">
    <location>
        <begin position="926"/>
        <end position="936"/>
    </location>
</feature>
<feature type="domain" description="Enhancer of polycomb-like N-terminal" evidence="9">
    <location>
        <begin position="15"/>
        <end position="218"/>
    </location>
</feature>
<feature type="region of interest" description="Disordered" evidence="8">
    <location>
        <begin position="639"/>
        <end position="691"/>
    </location>
</feature>
<evidence type="ECO:0000259" key="9">
    <source>
        <dbReference type="Pfam" id="PF10513"/>
    </source>
</evidence>
<feature type="compositionally biased region" description="Polar residues" evidence="8">
    <location>
        <begin position="1002"/>
        <end position="1011"/>
    </location>
</feature>